<dbReference type="HOGENOM" id="CLU_043482_1_0_1"/>
<accession>F7EKC1</accession>
<protein>
    <submittedName>
        <fullName evidence="6">Interferon-induced protein with tetratricopeptide repeats 2</fullName>
    </submittedName>
</protein>
<evidence type="ECO:0000256" key="5">
    <source>
        <dbReference type="SAM" id="MobiDB-lite"/>
    </source>
</evidence>
<reference evidence="6" key="3">
    <citation type="submission" date="2025-08" db="UniProtKB">
        <authorList>
            <consortium name="Ensembl"/>
        </authorList>
    </citation>
    <scope>IDENTIFICATION</scope>
    <source>
        <strain evidence="6">Brown Norway</strain>
    </source>
</reference>
<keyword evidence="7" id="KW-1185">Reference proteome</keyword>
<dbReference type="RGD" id="1307804">
    <property type="gene designation" value="Ifit2"/>
</dbReference>
<keyword evidence="9" id="KW-1267">Proteomics identification</keyword>
<dbReference type="Bgee" id="ENSRNOG00000036604">
    <property type="expression patterns" value="Expressed in heart and 17 other cell types or tissues"/>
</dbReference>
<dbReference type="PANTHER" id="PTHR10271">
    <property type="entry name" value="INTERFERON-INDUCED PROTEIN WITH TETRATRICOPEPTIDE REPEATS"/>
    <property type="match status" value="1"/>
</dbReference>
<dbReference type="PaxDb" id="10116-ENSRNOP00000051639"/>
<dbReference type="Ensembl" id="ENSRNOT00000054757.5">
    <property type="protein sequence ID" value="ENSRNOP00000051639.3"/>
    <property type="gene ID" value="ENSRNOG00000036604.5"/>
</dbReference>
<evidence type="ECO:0000313" key="6">
    <source>
        <dbReference type="Ensembl" id="ENSRNOP00000051639.3"/>
    </source>
</evidence>
<dbReference type="Proteomes" id="UP000002494">
    <property type="component" value="Chromosome 1"/>
</dbReference>
<name>F7EKC1_RAT</name>
<reference evidence="10" key="1">
    <citation type="journal article" date="2012" name="Nat. Commun.">
        <title>Quantitative maps of protein phosphorylation sites across 14 different rat organs and tissues.</title>
        <authorList>
            <person name="Lundby A."/>
            <person name="Secher A."/>
            <person name="Lage K."/>
            <person name="Nordsborg N.B."/>
            <person name="Dmytriyev A."/>
            <person name="Lundby C."/>
            <person name="Olsen J.V."/>
        </authorList>
    </citation>
    <scope>IDENTIFICATION BY MASS SPECTROMETRY [LARGE SCALE ANALYSIS]</scope>
</reference>
<organism evidence="6 7">
    <name type="scientific">Rattus norvegicus</name>
    <name type="common">Rat</name>
    <dbReference type="NCBI Taxonomy" id="10116"/>
    <lineage>
        <taxon>Eukaryota</taxon>
        <taxon>Metazoa</taxon>
        <taxon>Chordata</taxon>
        <taxon>Craniata</taxon>
        <taxon>Vertebrata</taxon>
        <taxon>Euteleostomi</taxon>
        <taxon>Mammalia</taxon>
        <taxon>Eutheria</taxon>
        <taxon>Euarchontoglires</taxon>
        <taxon>Glires</taxon>
        <taxon>Rodentia</taxon>
        <taxon>Myomorpha</taxon>
        <taxon>Muroidea</taxon>
        <taxon>Muridae</taxon>
        <taxon>Murinae</taxon>
        <taxon>Rattus</taxon>
    </lineage>
</organism>
<dbReference type="OMA" id="HIGCCYR"/>
<keyword evidence="1" id="KW-0677">Repeat</keyword>
<evidence type="ECO:0000313" key="8">
    <source>
        <dbReference type="RGD" id="1307804"/>
    </source>
</evidence>
<evidence type="ECO:0000256" key="1">
    <source>
        <dbReference type="ARBA" id="ARBA00022737"/>
    </source>
</evidence>
<reference evidence="6" key="2">
    <citation type="submission" date="2024-01" db="EMBL/GenBank/DDBJ databases">
        <title>GRCr8: a new rat reference genome assembly contstructed from accurate long reads and long range scaffolding.</title>
        <authorList>
            <person name="Doris P.A."/>
            <person name="Kalbfleisch T."/>
            <person name="Li K."/>
            <person name="Howe K."/>
            <person name="Wood J."/>
        </authorList>
    </citation>
    <scope>NUCLEOTIDE SEQUENCE [LARGE SCALE GENOMIC DNA]</scope>
    <source>
        <strain evidence="6">Brown Norway</strain>
    </source>
</reference>
<feature type="compositionally biased region" description="Basic and acidic residues" evidence="5">
    <location>
        <begin position="447"/>
        <end position="456"/>
    </location>
</feature>
<dbReference type="Pfam" id="PF13181">
    <property type="entry name" value="TPR_8"/>
    <property type="match status" value="1"/>
</dbReference>
<dbReference type="PROSITE" id="PS50005">
    <property type="entry name" value="TPR"/>
    <property type="match status" value="1"/>
</dbReference>
<evidence type="ECO:0007829" key="9">
    <source>
        <dbReference type="PeptideAtlas" id="F7EKC1"/>
    </source>
</evidence>
<dbReference type="InterPro" id="IPR019734">
    <property type="entry name" value="TPR_rpt"/>
</dbReference>
<dbReference type="InterPro" id="IPR011990">
    <property type="entry name" value="TPR-like_helical_dom_sf"/>
</dbReference>
<feature type="region of interest" description="Disordered" evidence="5">
    <location>
        <begin position="447"/>
        <end position="471"/>
    </location>
</feature>
<dbReference type="Gene3D" id="1.25.40.10">
    <property type="entry name" value="Tetratricopeptide repeat domain"/>
    <property type="match status" value="3"/>
</dbReference>
<dbReference type="eggNOG" id="KOG1124">
    <property type="taxonomic scope" value="Eukaryota"/>
</dbReference>
<keyword evidence="2 4" id="KW-0802">TPR repeat</keyword>
<feature type="repeat" description="TPR" evidence="4">
    <location>
        <begin position="249"/>
        <end position="282"/>
    </location>
</feature>
<evidence type="ECO:0007829" key="10">
    <source>
        <dbReference type="PubMed" id="22673903"/>
    </source>
</evidence>
<proteinExistence type="evidence at protein level"/>
<gene>
    <name evidence="6 8" type="primary">Ifit2</name>
</gene>
<dbReference type="PANTHER" id="PTHR10271:SF4">
    <property type="entry name" value="INTERFERON-INDUCED PROTEIN WITH TETRATRICOPEPTIDE REPEATS 2"/>
    <property type="match status" value="1"/>
</dbReference>
<dbReference type="Pfam" id="PF14559">
    <property type="entry name" value="TPR_19"/>
    <property type="match status" value="1"/>
</dbReference>
<dbReference type="SMART" id="SM00028">
    <property type="entry name" value="TPR"/>
    <property type="match status" value="4"/>
</dbReference>
<comment type="similarity">
    <text evidence="3">Belongs to the IFIT family.</text>
</comment>
<evidence type="ECO:0000313" key="7">
    <source>
        <dbReference type="Proteomes" id="UP000002494"/>
    </source>
</evidence>
<dbReference type="STRING" id="10116.ENSRNOP00000051639"/>
<evidence type="ECO:0000256" key="4">
    <source>
        <dbReference type="PROSITE-ProRule" id="PRU00339"/>
    </source>
</evidence>
<evidence type="ECO:0000256" key="3">
    <source>
        <dbReference type="ARBA" id="ARBA00038336"/>
    </source>
</evidence>
<reference evidence="6" key="4">
    <citation type="submission" date="2025-09" db="UniProtKB">
        <authorList>
            <consortium name="Ensembl"/>
        </authorList>
    </citation>
    <scope>IDENTIFICATION</scope>
    <source>
        <strain evidence="6">Brown Norway</strain>
    </source>
</reference>
<evidence type="ECO:0000256" key="2">
    <source>
        <dbReference type="ARBA" id="ARBA00022803"/>
    </source>
</evidence>
<dbReference type="OrthoDB" id="10043504at2759"/>
<sequence length="471" mass="54490">MEGASGGSSTASKESLESSLQQLKCHFTWNLRAEDESLDEFEDRVFNKDEFQNSEFKATMCNLLAYVKHCRGLNEAALKCLGEAEDFIRQQHPDQIEIKSLVTWGNYAWVYYHMGQLSKAQEYLDKVKQVCKKFSSPYRIENPVLDCEEGWARLKCTKNQNERMKVCFEKALEKDPKNPESTSGWAIANYRLDDWPASNDYIDSLEQAISLSPDNTYVKVLLAMKLEEVHENRAKELVEEALKKDPSAIDTMLGAAKFYVKVHDTDRAIQLLKKALESMPNNAYVHYYLGCCYRSKVLHILNTEETTSNGNREKLEALIQPALNHLRKAEDIKEMIENSCSHLAGLYVTTKQYEEADYYFQKEFNKDLRPLPKQLLHLRYGNFQFYERKCEDRAIYHYMEGVKINRESKPKGKMRDKLRKLALRRLSRDESDPEALRILAFLREHREGQGADKASEGEEDPGNRVPSASLE</sequence>
<dbReference type="GeneTree" id="ENSGT00950000182946"/>
<dbReference type="SUPFAM" id="SSF48452">
    <property type="entry name" value="TPR-like"/>
    <property type="match status" value="2"/>
</dbReference>